<evidence type="ECO:0000256" key="3">
    <source>
        <dbReference type="ARBA" id="ARBA00017249"/>
    </source>
</evidence>
<evidence type="ECO:0000256" key="8">
    <source>
        <dbReference type="ARBA" id="ARBA00023306"/>
    </source>
</evidence>
<evidence type="ECO:0000256" key="9">
    <source>
        <dbReference type="ARBA" id="ARBA00030019"/>
    </source>
</evidence>
<dbReference type="GO" id="GO:0009898">
    <property type="term" value="C:cytoplasmic side of plasma membrane"/>
    <property type="evidence" value="ECO:0007669"/>
    <property type="project" value="TreeGrafter"/>
</dbReference>
<keyword evidence="4" id="KW-1003">Cell membrane</keyword>
<evidence type="ECO:0000256" key="2">
    <source>
        <dbReference type="ARBA" id="ARBA00014415"/>
    </source>
</evidence>
<dbReference type="SMART" id="SM00842">
    <property type="entry name" value="FtsA"/>
    <property type="match status" value="1"/>
</dbReference>
<dbReference type="Pfam" id="PF14450">
    <property type="entry name" value="FtsA"/>
    <property type="match status" value="2"/>
</dbReference>
<dbReference type="FunFam" id="3.30.420.40:FF:000147">
    <property type="entry name" value="Cell division protein FtsA"/>
    <property type="match status" value="1"/>
</dbReference>
<evidence type="ECO:0000256" key="5">
    <source>
        <dbReference type="ARBA" id="ARBA00022618"/>
    </source>
</evidence>
<evidence type="ECO:0000256" key="7">
    <source>
        <dbReference type="ARBA" id="ARBA00023136"/>
    </source>
</evidence>
<dbReference type="GO" id="GO:0051301">
    <property type="term" value="P:cell division"/>
    <property type="evidence" value="ECO:0007669"/>
    <property type="project" value="UniProtKB-KW"/>
</dbReference>
<feature type="non-terminal residue" evidence="13">
    <location>
        <position position="239"/>
    </location>
</feature>
<dbReference type="GO" id="GO:0032153">
    <property type="term" value="C:cell division site"/>
    <property type="evidence" value="ECO:0007669"/>
    <property type="project" value="TreeGrafter"/>
</dbReference>
<dbReference type="NCBIfam" id="TIGR01174">
    <property type="entry name" value="ftsA"/>
    <property type="match status" value="1"/>
</dbReference>
<dbReference type="InterPro" id="IPR003494">
    <property type="entry name" value="SHS2_FtsA"/>
</dbReference>
<evidence type="ECO:0000256" key="11">
    <source>
        <dbReference type="ARBA" id="ARBA00033103"/>
    </source>
</evidence>
<dbReference type="InterPro" id="IPR020823">
    <property type="entry name" value="Cell_div_FtsA"/>
</dbReference>
<reference evidence="13 14" key="1">
    <citation type="journal article" date="2019" name="Environ. Microbiol.">
        <title>An active ?-lactamase is a part of an orchestrated cell wall stress resistance network of Bacillus subtilis and related rhizosphere species.</title>
        <authorList>
            <person name="Bucher T."/>
            <person name="Keren-Paz A."/>
            <person name="Hausser J."/>
            <person name="Olender T."/>
            <person name="Cytryn E."/>
            <person name="Kolodkin-Gal I."/>
        </authorList>
    </citation>
    <scope>NUCLEOTIDE SEQUENCE [LARGE SCALE GENOMIC DNA]</scope>
    <source>
        <strain evidence="13 14">I5</strain>
    </source>
</reference>
<gene>
    <name evidence="13" type="primary">ftsA</name>
    <name evidence="13" type="ORF">FC699_19945</name>
</gene>
<dbReference type="FunFam" id="3.30.1490.110:FF:000003">
    <property type="entry name" value="Cell division protein FtsA"/>
    <property type="match status" value="1"/>
</dbReference>
<dbReference type="PANTHER" id="PTHR32432:SF4">
    <property type="entry name" value="CELL DIVISION PROTEIN FTSA"/>
    <property type="match status" value="1"/>
</dbReference>
<dbReference type="AlphaFoldDB" id="A0A4U3AUV5"/>
<keyword evidence="8" id="KW-0131">Cell cycle</keyword>
<keyword evidence="7" id="KW-0472">Membrane</keyword>
<comment type="similarity">
    <text evidence="1">Belongs to the heat shock protein 70 family.</text>
</comment>
<dbReference type="EMBL" id="SZON01001120">
    <property type="protein sequence ID" value="TKI92465.1"/>
    <property type="molecule type" value="Genomic_DNA"/>
</dbReference>
<protein>
    <recommendedName>
        <fullName evidence="2">Chaperone protein DnaK</fullName>
    </recommendedName>
    <alternativeName>
        <fullName evidence="3">Chaperone protein dnaK</fullName>
    </alternativeName>
    <alternativeName>
        <fullName evidence="11">HSP70</fullName>
    </alternativeName>
    <alternativeName>
        <fullName evidence="10">Heat shock 70 kDa protein</fullName>
    </alternativeName>
    <alternativeName>
        <fullName evidence="9">Heat shock protein 70</fullName>
    </alternativeName>
</protein>
<keyword evidence="6" id="KW-0346">Stress response</keyword>
<evidence type="ECO:0000256" key="4">
    <source>
        <dbReference type="ARBA" id="ARBA00022475"/>
    </source>
</evidence>
<dbReference type="InterPro" id="IPR018181">
    <property type="entry name" value="Heat_shock_70_CS"/>
</dbReference>
<dbReference type="Gene3D" id="3.30.1490.110">
    <property type="match status" value="1"/>
</dbReference>
<evidence type="ECO:0000256" key="6">
    <source>
        <dbReference type="ARBA" id="ARBA00023016"/>
    </source>
</evidence>
<evidence type="ECO:0000256" key="10">
    <source>
        <dbReference type="ARBA" id="ARBA00030945"/>
    </source>
</evidence>
<dbReference type="InterPro" id="IPR043129">
    <property type="entry name" value="ATPase_NBD"/>
</dbReference>
<dbReference type="InterPro" id="IPR050696">
    <property type="entry name" value="FtsA/MreB"/>
</dbReference>
<feature type="domain" description="SHS2" evidence="12">
    <location>
        <begin position="7"/>
        <end position="194"/>
    </location>
</feature>
<dbReference type="Gene3D" id="3.30.420.40">
    <property type="match status" value="2"/>
</dbReference>
<sequence>MNSNEIYVSLDIGTSNVKVIIGEMVNDSLNIIGVGNVKSNGLKKGSIVDIDETVRSIKKAIEQAERMVGIHIEQVVVGVNANQVQLLPCHGVVAVSNEDREIGNEDVLRVLDAAQVVSIAPEREFIDVVPRQFIVDGLDEINDPRGMIGVRLEMEGTLITGSRTLLHNLLRCVEKAGLEIVDICLQPLAAATVAISSDEKHRGVALVDMGGGSTTLSIFKDGELQATSVLPLGGDHITK</sequence>
<evidence type="ECO:0000313" key="13">
    <source>
        <dbReference type="EMBL" id="TKI92465.1"/>
    </source>
</evidence>
<dbReference type="PROSITE" id="PS00329">
    <property type="entry name" value="HSP70_2"/>
    <property type="match status" value="1"/>
</dbReference>
<dbReference type="Pfam" id="PF02491">
    <property type="entry name" value="SHS2_FTSA"/>
    <property type="match status" value="1"/>
</dbReference>
<keyword evidence="5 13" id="KW-0132">Cell division</keyword>
<dbReference type="Proteomes" id="UP000305222">
    <property type="component" value="Unassembled WGS sequence"/>
</dbReference>
<accession>A0A4U3AUV5</accession>
<evidence type="ECO:0000256" key="1">
    <source>
        <dbReference type="ARBA" id="ARBA00007381"/>
    </source>
</evidence>
<name>A0A4U3AUV5_9BACI</name>
<dbReference type="PANTHER" id="PTHR32432">
    <property type="entry name" value="CELL DIVISION PROTEIN FTSA-RELATED"/>
    <property type="match status" value="1"/>
</dbReference>
<evidence type="ECO:0000313" key="14">
    <source>
        <dbReference type="Proteomes" id="UP000305222"/>
    </source>
</evidence>
<dbReference type="SUPFAM" id="SSF53067">
    <property type="entry name" value="Actin-like ATPase domain"/>
    <property type="match status" value="2"/>
</dbReference>
<comment type="caution">
    <text evidence="13">The sequence shown here is derived from an EMBL/GenBank/DDBJ whole genome shotgun (WGS) entry which is preliminary data.</text>
</comment>
<proteinExistence type="inferred from homology"/>
<evidence type="ECO:0000259" key="12">
    <source>
        <dbReference type="SMART" id="SM00842"/>
    </source>
</evidence>
<organism evidence="13 14">
    <name type="scientific">Bacillus wiedmannii</name>
    <dbReference type="NCBI Taxonomy" id="1890302"/>
    <lineage>
        <taxon>Bacteria</taxon>
        <taxon>Bacillati</taxon>
        <taxon>Bacillota</taxon>
        <taxon>Bacilli</taxon>
        <taxon>Bacillales</taxon>
        <taxon>Bacillaceae</taxon>
        <taxon>Bacillus</taxon>
        <taxon>Bacillus cereus group</taxon>
    </lineage>
</organism>